<reference evidence="1 2" key="1">
    <citation type="journal article" date="2000" name="Nature">
        <title>The genome sequence of the plant pathogen Xylella fastidiosa.</title>
        <authorList>
            <person name="Simpson A.J."/>
            <person name="Reinach F.C."/>
            <person name="Arruda P."/>
            <person name="Abreu F.A."/>
            <person name="Acencio M."/>
            <person name="Alvarenga R."/>
            <person name="Alves L.M."/>
            <person name="Araya J.E."/>
            <person name="Baia G.S."/>
            <person name="Baptista C.S."/>
            <person name="Barros M.H."/>
            <person name="Bonaccorsi E.D."/>
            <person name="Bordin S."/>
            <person name="Bove J.M."/>
            <person name="Briones M.R."/>
            <person name="Bueno M.R."/>
            <person name="Camargo A.A."/>
            <person name="Camargo L.E."/>
            <person name="Carraro D.M."/>
            <person name="Carrer H."/>
            <person name="Colauto N.B."/>
            <person name="Colombo C."/>
            <person name="Costa F.F."/>
            <person name="Costa M.C."/>
            <person name="Costa-Neto C.M."/>
            <person name="Coutinho L.L."/>
            <person name="Cristofani M."/>
            <person name="Dias-Neto E."/>
            <person name="Docena C."/>
            <person name="El-Dorry H."/>
            <person name="Facincani A.P."/>
            <person name="Ferreira A.J."/>
            <person name="Ferreira V.C."/>
            <person name="Ferro J.A."/>
            <person name="Fraga J.S."/>
            <person name="Franca S.C."/>
            <person name="Franco M.C."/>
            <person name="Frohme M."/>
            <person name="Furlan L.R."/>
            <person name="Garnier M."/>
            <person name="Goldman G.H."/>
            <person name="Goldman M.H."/>
            <person name="Gomes S.L."/>
            <person name="Gruber A."/>
            <person name="Ho P.L."/>
            <person name="Hoheisel J.D."/>
            <person name="Junqueira M.L."/>
            <person name="Kemper E.L."/>
            <person name="Kitajima J.P."/>
            <person name="Krieger J.E."/>
            <person name="Kuramae E.E."/>
            <person name="Laigret F."/>
            <person name="Lambais M.R."/>
            <person name="Leite L.C."/>
            <person name="Lemos E.G."/>
            <person name="Lemos M.V."/>
            <person name="Lopes S.A."/>
            <person name="Lopes C.R."/>
            <person name="Machado J.A."/>
            <person name="Machado M.A."/>
            <person name="Madeira A.M."/>
            <person name="Madeira H.M."/>
            <person name="Marino C.L."/>
            <person name="Marques M.V."/>
            <person name="Martins E.A."/>
            <person name="Martins E.M."/>
            <person name="Matsukuma A.Y."/>
            <person name="Menck C.F."/>
            <person name="Miracca E.C."/>
            <person name="Miyaki C.Y."/>
            <person name="Monteriro-Vitorello C.B."/>
            <person name="Moon D.H."/>
            <person name="Nagai M.A."/>
            <person name="Nascimento A.L."/>
            <person name="Netto L.E."/>
            <person name="Nhani A.Jr."/>
            <person name="Nobrega F.G."/>
            <person name="Nunes L.R."/>
            <person name="Oliveira M.A."/>
            <person name="de Oliveira M.C."/>
            <person name="de Oliveira R.C."/>
            <person name="Palmieri D.A."/>
            <person name="Paris A."/>
            <person name="Peixoto B.R."/>
            <person name="Pereira G.A."/>
            <person name="Pereira H.A.Jr."/>
            <person name="Pesquero J.B."/>
            <person name="Quaggio R.B."/>
            <person name="Roberto P.G."/>
            <person name="Rodrigues V."/>
            <person name="de M Rosa A.J."/>
            <person name="de Rosa V.E.Jr."/>
            <person name="de Sa R.G."/>
            <person name="Santelli R.V."/>
            <person name="Sawasaki H.E."/>
            <person name="da Silva A.C."/>
            <person name="da Silva A.M."/>
            <person name="da Silva F.R."/>
            <person name="da Silva W.A.Jr."/>
            <person name="da Silveira J.F."/>
            <person name="Silvestri M.L."/>
            <person name="Siqueira W.J."/>
            <person name="de Souza A.A."/>
            <person name="de Souza A.P."/>
            <person name="Terenzi M.F."/>
            <person name="Truffi D."/>
            <person name="Tsai S.M."/>
            <person name="Tsuhako M.H."/>
            <person name="Vallada H."/>
            <person name="Van Sluys M.A."/>
            <person name="Verjovski-Almeida S."/>
            <person name="Vettore A.L."/>
            <person name="Zago M.A."/>
            <person name="Zatz M."/>
            <person name="Meidanis J."/>
            <person name="Setubal J.C."/>
        </authorList>
    </citation>
    <scope>NUCLEOTIDE SEQUENCE [LARGE SCALE GENOMIC DNA]</scope>
    <source>
        <strain evidence="1 2">9a5c</strain>
    </source>
</reference>
<gene>
    <name evidence="1" type="ordered locus">XF_1863</name>
</gene>
<dbReference type="PIR" id="G82628">
    <property type="entry name" value="G82628"/>
</dbReference>
<dbReference type="RefSeq" id="WP_010894329.1">
    <property type="nucleotide sequence ID" value="NC_002488.3"/>
</dbReference>
<proteinExistence type="predicted"/>
<accession>Q9PCB8</accession>
<evidence type="ECO:0008006" key="3">
    <source>
        <dbReference type="Google" id="ProtNLM"/>
    </source>
</evidence>
<sequence length="73" mass="8427">MTSTHRPDSKIVHHREQMRAAGLRPVQLWVPDTRTPEFAAEIQSQCRALKGDQAEADALRFTEKAMTHIEDWK</sequence>
<dbReference type="Pfam" id="PF11455">
    <property type="entry name" value="MazE-like"/>
    <property type="match status" value="1"/>
</dbReference>
<dbReference type="eggNOG" id="ENOG50331C6">
    <property type="taxonomic scope" value="Bacteria"/>
</dbReference>
<evidence type="ECO:0000313" key="1">
    <source>
        <dbReference type="EMBL" id="AAF84669.1"/>
    </source>
</evidence>
<name>Q9PCB8_XYLFA</name>
<organism evidence="1 2">
    <name type="scientific">Xylella fastidiosa (strain 9a5c)</name>
    <dbReference type="NCBI Taxonomy" id="160492"/>
    <lineage>
        <taxon>Bacteria</taxon>
        <taxon>Pseudomonadati</taxon>
        <taxon>Pseudomonadota</taxon>
        <taxon>Gammaproteobacteria</taxon>
        <taxon>Lysobacterales</taxon>
        <taxon>Lysobacteraceae</taxon>
        <taxon>Xylella</taxon>
    </lineage>
</organism>
<dbReference type="Proteomes" id="UP000000812">
    <property type="component" value="Chromosome"/>
</dbReference>
<dbReference type="STRING" id="160492.XF_1863"/>
<dbReference type="KEGG" id="xfa:XF_1863"/>
<dbReference type="PATRIC" id="fig|160492.11.peg.1983"/>
<protein>
    <recommendedName>
        <fullName evidence="3">DUF3018 family protein</fullName>
    </recommendedName>
</protein>
<dbReference type="EMBL" id="AE003849">
    <property type="protein sequence ID" value="AAF84669.1"/>
    <property type="molecule type" value="Genomic_DNA"/>
</dbReference>
<dbReference type="AlphaFoldDB" id="Q9PCB8"/>
<evidence type="ECO:0000313" key="2">
    <source>
        <dbReference type="Proteomes" id="UP000000812"/>
    </source>
</evidence>
<dbReference type="HOGENOM" id="CLU_192109_0_0_6"/>
<dbReference type="InterPro" id="IPR021558">
    <property type="entry name" value="MazE-like"/>
</dbReference>